<dbReference type="CTD" id="42817"/>
<keyword evidence="3" id="KW-0963">Cytoplasm</keyword>
<dbReference type="Gene3D" id="1.25.40.410">
    <property type="match status" value="1"/>
</dbReference>
<dbReference type="Pfam" id="PF06920">
    <property type="entry name" value="DHR-2_Lobe_A"/>
    <property type="match status" value="1"/>
</dbReference>
<dbReference type="GO" id="GO:0016477">
    <property type="term" value="P:cell migration"/>
    <property type="evidence" value="ECO:0007669"/>
    <property type="project" value="TreeGrafter"/>
</dbReference>
<dbReference type="GO" id="GO:0031267">
    <property type="term" value="F:small GTPase binding"/>
    <property type="evidence" value="ECO:0007669"/>
    <property type="project" value="TreeGrafter"/>
</dbReference>
<feature type="compositionally biased region" description="Polar residues" evidence="8">
    <location>
        <begin position="1874"/>
        <end position="1907"/>
    </location>
</feature>
<evidence type="ECO:0000256" key="3">
    <source>
        <dbReference type="ARBA" id="ARBA00022490"/>
    </source>
</evidence>
<organism evidence="12 13">
    <name type="scientific">Cimex lectularius</name>
    <name type="common">Bed bug</name>
    <name type="synonym">Acanthia lectularia</name>
    <dbReference type="NCBI Taxonomy" id="79782"/>
    <lineage>
        <taxon>Eukaryota</taxon>
        <taxon>Metazoa</taxon>
        <taxon>Ecdysozoa</taxon>
        <taxon>Arthropoda</taxon>
        <taxon>Hexapoda</taxon>
        <taxon>Insecta</taxon>
        <taxon>Pterygota</taxon>
        <taxon>Neoptera</taxon>
        <taxon>Paraneoptera</taxon>
        <taxon>Hemiptera</taxon>
        <taxon>Heteroptera</taxon>
        <taxon>Panheteroptera</taxon>
        <taxon>Cimicomorpha</taxon>
        <taxon>Cimicidae</taxon>
        <taxon>Cimex</taxon>
    </lineage>
</organism>
<evidence type="ECO:0000256" key="1">
    <source>
        <dbReference type="ARBA" id="ARBA00004496"/>
    </source>
</evidence>
<dbReference type="InterPro" id="IPR036028">
    <property type="entry name" value="SH3-like_dom_sf"/>
</dbReference>
<dbReference type="InterPro" id="IPR042455">
    <property type="entry name" value="DOCK_N_sub1"/>
</dbReference>
<keyword evidence="13" id="KW-1185">Reference proteome</keyword>
<keyword evidence="5" id="KW-0344">Guanine-nucleotide releasing factor</keyword>
<dbReference type="Pfam" id="PF20422">
    <property type="entry name" value="DHR-2_Lobe_B"/>
    <property type="match status" value="1"/>
</dbReference>
<dbReference type="Pfam" id="PF23554">
    <property type="entry name" value="TPR_DOCK"/>
    <property type="match status" value="1"/>
</dbReference>
<dbReference type="InterPro" id="IPR046769">
    <property type="entry name" value="DOCKER_Lobe_A"/>
</dbReference>
<dbReference type="PANTHER" id="PTHR45653:SF10">
    <property type="entry name" value="MYOBLAST CITY, ISOFORM B"/>
    <property type="match status" value="1"/>
</dbReference>
<dbReference type="FunFam" id="1.20.58.740:FF:000004">
    <property type="entry name" value="Dedicator of cytokinesis protein 1"/>
    <property type="match status" value="1"/>
</dbReference>
<evidence type="ECO:0000256" key="8">
    <source>
        <dbReference type="SAM" id="MobiDB-lite"/>
    </source>
</evidence>
<name>A0A8I6RVW1_CIMLE</name>
<evidence type="ECO:0000256" key="4">
    <source>
        <dbReference type="ARBA" id="ARBA00022553"/>
    </source>
</evidence>
<keyword evidence="2 6" id="KW-0728">SH3 domain</keyword>
<feature type="region of interest" description="Disordered" evidence="8">
    <location>
        <begin position="1728"/>
        <end position="1777"/>
    </location>
</feature>
<evidence type="ECO:0000256" key="7">
    <source>
        <dbReference type="PROSITE-ProRule" id="PRU00983"/>
    </source>
</evidence>
<dbReference type="InterPro" id="IPR026791">
    <property type="entry name" value="DOCK"/>
</dbReference>
<evidence type="ECO:0000259" key="9">
    <source>
        <dbReference type="PROSITE" id="PS50002"/>
    </source>
</evidence>
<feature type="domain" description="C2 DOCK-type" evidence="10">
    <location>
        <begin position="421"/>
        <end position="597"/>
    </location>
</feature>
<reference evidence="12" key="1">
    <citation type="submission" date="2022-01" db="UniProtKB">
        <authorList>
            <consortium name="EnsemblMetazoa"/>
        </authorList>
    </citation>
    <scope>IDENTIFICATION</scope>
</reference>
<dbReference type="InterPro" id="IPR046773">
    <property type="entry name" value="DOCKER_Lobe_C"/>
</dbReference>
<dbReference type="PROSITE" id="PS51651">
    <property type="entry name" value="DOCKER"/>
    <property type="match status" value="1"/>
</dbReference>
<sequence>MTNSWSLTNDSERFAIVVQNFNQDGLHRLKVTLGESVVLLQKSSDWYYGFSTKNKLNKGIFPKSYVKVKEATIDRSGPTEEIVLNQPQIVQEVTSVLREWGSLIRNLYVRNSKHFRPIRSKMYELMAYRSQIISGKFPVDELKQIKRILTYKIDIGNKILGLDMVVRDEHGNILNPDVTSTVQLYRHHQLANERILKSMTESAPSHEEKRPQIQQFCHALFVNPTKLECKVNEELELLLCLYDAKENRPFTENHVFRWGKLENNRVLYTDLGTRDINREKVYLVCYIVRVGGMENNIKSNNKPSNNTTLLSSDFMRRPFGVAAKDITLIINGKLGQAEEDPVTLPLLMCEKDSLEGTLKRILTTKDLTHKDHKGQGLNVMLKMHHGDLKQIREENPHLVLGQVSVARKMGFPEVILPGDVRNDLYLTLVGGEFSKGSKTTDKNVQISVSVHNDKGETLKGVIQNGGEESEYRSVVYYHEDKPRWAETCKIAIPIEDFKISHLRFTFKHRSSNETKDKNEKPFALSYVKLMQKNGTTLADTVHELLVYKVDHKKYDPKDIAYLALPSTRSELEDGTKPATNGLTLTNKDSFTIQTNVCSTKLTQNIDLLSLLNWANEPGNVKDSLQALSNVSGEEIVKFLQDVLDALFNIIQDSKTESCDNMVFECLLYIIGLVSDRKYQHFQPVLDLYIQESFCATLAYNKLLKVLKYHVDNSDFINPHNKDILLKTMKSLQYIMKFIVRSRILFSELNGGKDEDEFMFALRDVLQSFVALMSDNSDATLVLQGTCLKYFPTTIPDIIEVFSPTHLSDILRDLIGNLSPQRLMKQKMMTLSDIIHSPLFALPECRHILLPDVLLHVKDLLEAKDEPSFKHEFRNKTKSVAKVAKVLGESEAKLQDLQESSDISQVELCVNILSDIMDLLFRDNIGMTSDDLSVTAYTILRTVTQTAIAMDREGALVGNLVAIMLSILRQMGSIHFTEYIRRFPTNIDLLDFLMEILLVFKDLVSRPVYPKDWSEMIMLQNSIILKSLHFFSHTIRDHFFSKNFEHQAWNNFFHCAISFLTQPALQLEMFSPTKKRMIVKRYKDMRMDTGSEIRRMWFNLGQHKKQFIPGLVGPFLEMTLIPESELRSATLPIFFDMMQCEFYSQKDCNDNQKDSTKIKANFHEFENEMISKLDNLVEGGRGDVEYKELFYKLVGGLCENHSTLKDQGLRFVKTVSRLMERLLEYRCIINDENKENRMSCTVNLLDFYSEINRKEMYIRYLNKLCDLHLECDNFTEAAYTLKLHSNLLSWSDDSLHMLLRSSRYPNCTTHRQLKEALYTKIIEYFDQGKMWECAVEICKELADQYENHFYDLKRLSSLLKDMASFYDKIMGKLRPEPEYFRVAYYGKGFPHFLQNKVFIYRGKEYERLSDFSTRTLNQLPKAELLSTLTMPGDDITQSNHQYLQINSVEPMMDEKRQRKMGQYVSSQVLKYHRVNNVQKFRFSRPIFKRDSIADKENEFATLWVERHIMVTSYPLPGILRWFPVTATQVYTLSPLANAIETMQASNNSLRELILDYKNDPNLNLNPLSMKLNGIVDPAVMGGITNYEKAFFTSEFLEKHPESLAQVNQLKELIACQIPLLDVGIKTHRDVAPPQLLPLQQKLEECFTSMQAHVFSNYGVKNCDIKYEPVQMRRQASLPNNSTENRLSGTSFGSTEGSRSRVSSLTRSQVASLKTFVNFATMSPSSTLSRASSVYVRSTSMAMTTPRKDKKKKRRHTNKEKDVYSIGSSSTLDSSNTPRASSQWYTGSLVLGNTSVSTPSTPTTSIISCDDVSISPNSIPVIELRQQSPNLNEHRHEISQGTREKIRRYLEQVKMLTPTRPLRSEVEKEKRLSRPPSGQFSSKLSISNTNGNRDSIGGSSIVSGLTDSTASEEEPPPLPAKSRDADYCNLPDEVSSGVVLSTPSTPRVRNKPIPPVPIDVNHPPTPPPKRSSGMKPPD</sequence>
<evidence type="ECO:0000256" key="6">
    <source>
        <dbReference type="PROSITE-ProRule" id="PRU00192"/>
    </source>
</evidence>
<dbReference type="PANTHER" id="PTHR45653">
    <property type="entry name" value="DEDICATOR OF CYTOKINESIS"/>
    <property type="match status" value="1"/>
</dbReference>
<dbReference type="CDD" id="cd11697">
    <property type="entry name" value="DHR2_DOCK_A"/>
    <property type="match status" value="1"/>
</dbReference>
<evidence type="ECO:0000259" key="10">
    <source>
        <dbReference type="PROSITE" id="PS51650"/>
    </source>
</evidence>
<dbReference type="RefSeq" id="XP_014253295.1">
    <property type="nucleotide sequence ID" value="XM_014397809.2"/>
</dbReference>
<evidence type="ECO:0000256" key="2">
    <source>
        <dbReference type="ARBA" id="ARBA00022443"/>
    </source>
</evidence>
<comment type="subcellular location">
    <subcellularLocation>
        <location evidence="1">Cytoplasm</location>
    </subcellularLocation>
</comment>
<dbReference type="Pfam" id="PF14429">
    <property type="entry name" value="DOCK-C2"/>
    <property type="match status" value="1"/>
</dbReference>
<dbReference type="Gene3D" id="1.20.58.740">
    <property type="match status" value="1"/>
</dbReference>
<dbReference type="Gene3D" id="2.60.40.150">
    <property type="entry name" value="C2 domain"/>
    <property type="match status" value="1"/>
</dbReference>
<dbReference type="PROSITE" id="PS50002">
    <property type="entry name" value="SH3"/>
    <property type="match status" value="1"/>
</dbReference>
<dbReference type="CDD" id="cd11872">
    <property type="entry name" value="SH3_DOCK_AB"/>
    <property type="match status" value="1"/>
</dbReference>
<dbReference type="OrthoDB" id="18896at2759"/>
<dbReference type="Pfam" id="PF20421">
    <property type="entry name" value="DHR-2_Lobe_C"/>
    <property type="match status" value="1"/>
</dbReference>
<evidence type="ECO:0000256" key="5">
    <source>
        <dbReference type="ARBA" id="ARBA00022658"/>
    </source>
</evidence>
<dbReference type="GeneID" id="106668758"/>
<feature type="compositionally biased region" description="Basic residues" evidence="8">
    <location>
        <begin position="1746"/>
        <end position="1756"/>
    </location>
</feature>
<dbReference type="GO" id="GO:0005737">
    <property type="term" value="C:cytoplasm"/>
    <property type="evidence" value="ECO:0007669"/>
    <property type="project" value="UniProtKB-SubCell"/>
</dbReference>
<dbReference type="GO" id="GO:0005886">
    <property type="term" value="C:plasma membrane"/>
    <property type="evidence" value="ECO:0007669"/>
    <property type="project" value="TreeGrafter"/>
</dbReference>
<protein>
    <recommendedName>
        <fullName evidence="14">Dedicator of cytokinesis protein 1</fullName>
    </recommendedName>
</protein>
<dbReference type="Gene3D" id="1.20.1270.350">
    <property type="entry name" value="Dedicator of cytokinesis N-terminal subdomain"/>
    <property type="match status" value="1"/>
</dbReference>
<dbReference type="InterPro" id="IPR035892">
    <property type="entry name" value="C2_domain_sf"/>
</dbReference>
<dbReference type="InterPro" id="IPR027357">
    <property type="entry name" value="DOCKER_dom"/>
</dbReference>
<feature type="compositionally biased region" description="Pro residues" evidence="8">
    <location>
        <begin position="1950"/>
        <end position="1967"/>
    </location>
</feature>
<dbReference type="OMA" id="LWDNQAF"/>
<proteinExistence type="inferred from homology"/>
<dbReference type="PROSITE" id="PS51650">
    <property type="entry name" value="C2_DOCK"/>
    <property type="match status" value="1"/>
</dbReference>
<accession>A0A8I6RVW1</accession>
<feature type="compositionally biased region" description="Polar residues" evidence="8">
    <location>
        <begin position="1764"/>
        <end position="1777"/>
    </location>
</feature>
<dbReference type="Proteomes" id="UP000494040">
    <property type="component" value="Unassembled WGS sequence"/>
</dbReference>
<dbReference type="InterPro" id="IPR001452">
    <property type="entry name" value="SH3_domain"/>
</dbReference>
<dbReference type="GO" id="GO:0005085">
    <property type="term" value="F:guanyl-nucleotide exchange factor activity"/>
    <property type="evidence" value="ECO:0007669"/>
    <property type="project" value="UniProtKB-KW"/>
</dbReference>
<evidence type="ECO:0000313" key="12">
    <source>
        <dbReference type="EnsemblMetazoa" id="XP_014253295.1"/>
    </source>
</evidence>
<dbReference type="InterPro" id="IPR043161">
    <property type="entry name" value="DOCK_C_lobe_A"/>
</dbReference>
<dbReference type="InterPro" id="IPR032376">
    <property type="entry name" value="DOCK_N"/>
</dbReference>
<feature type="compositionally biased region" description="Polar residues" evidence="8">
    <location>
        <begin position="1936"/>
        <end position="1945"/>
    </location>
</feature>
<feature type="domain" description="SH3" evidence="9">
    <location>
        <begin position="10"/>
        <end position="71"/>
    </location>
</feature>
<feature type="compositionally biased region" description="Polar residues" evidence="8">
    <location>
        <begin position="1675"/>
        <end position="1702"/>
    </location>
</feature>
<evidence type="ECO:0000313" key="13">
    <source>
        <dbReference type="Proteomes" id="UP000494040"/>
    </source>
</evidence>
<dbReference type="GO" id="GO:0007264">
    <property type="term" value="P:small GTPase-mediated signal transduction"/>
    <property type="evidence" value="ECO:0007669"/>
    <property type="project" value="InterPro"/>
</dbReference>
<keyword evidence="4" id="KW-0597">Phosphoprotein</keyword>
<dbReference type="InterPro" id="IPR016024">
    <property type="entry name" value="ARM-type_fold"/>
</dbReference>
<feature type="domain" description="DOCKER" evidence="11">
    <location>
        <begin position="1247"/>
        <end position="1661"/>
    </location>
</feature>
<evidence type="ECO:0000259" key="11">
    <source>
        <dbReference type="PROSITE" id="PS51651"/>
    </source>
</evidence>
<dbReference type="InterPro" id="IPR046770">
    <property type="entry name" value="DOCKER_Lobe_B"/>
</dbReference>
<dbReference type="SMART" id="SM00326">
    <property type="entry name" value="SH3"/>
    <property type="match status" value="1"/>
</dbReference>
<dbReference type="InterPro" id="IPR043162">
    <property type="entry name" value="DOCK_C_lobe_C"/>
</dbReference>
<dbReference type="SUPFAM" id="SSF48371">
    <property type="entry name" value="ARM repeat"/>
    <property type="match status" value="1"/>
</dbReference>
<evidence type="ECO:0008006" key="14">
    <source>
        <dbReference type="Google" id="ProtNLM"/>
    </source>
</evidence>
<dbReference type="EnsemblMetazoa" id="XM_014397809.2">
    <property type="protein sequence ID" value="XP_014253295.1"/>
    <property type="gene ID" value="LOC106668758"/>
</dbReference>
<dbReference type="InterPro" id="IPR027007">
    <property type="entry name" value="C2_DOCK-type_domain"/>
</dbReference>
<dbReference type="GO" id="GO:0007520">
    <property type="term" value="P:myoblast fusion"/>
    <property type="evidence" value="ECO:0007669"/>
    <property type="project" value="TreeGrafter"/>
</dbReference>
<dbReference type="Pfam" id="PF16172">
    <property type="entry name" value="DOCK_N"/>
    <property type="match status" value="1"/>
</dbReference>
<dbReference type="SUPFAM" id="SSF50044">
    <property type="entry name" value="SH3-domain"/>
    <property type="match status" value="1"/>
</dbReference>
<dbReference type="InterPro" id="IPR056372">
    <property type="entry name" value="TPR_DOCK"/>
</dbReference>
<feature type="compositionally biased region" description="Polar residues" evidence="8">
    <location>
        <begin position="1728"/>
        <end position="1741"/>
    </location>
</feature>
<feature type="compositionally biased region" description="Basic and acidic residues" evidence="8">
    <location>
        <begin position="1860"/>
        <end position="1870"/>
    </location>
</feature>
<feature type="region of interest" description="Disordered" evidence="8">
    <location>
        <begin position="1857"/>
        <end position="1976"/>
    </location>
</feature>
<dbReference type="KEGG" id="clec:106668758"/>
<comment type="similarity">
    <text evidence="7">Belongs to the DOCK family.</text>
</comment>
<dbReference type="Gene3D" id="2.30.30.40">
    <property type="entry name" value="SH3 Domains"/>
    <property type="match status" value="1"/>
</dbReference>
<dbReference type="FunFam" id="1.25.40.410:FF:000003">
    <property type="entry name" value="Dedicator of cytokinesis protein 4"/>
    <property type="match status" value="1"/>
</dbReference>
<feature type="region of interest" description="Disordered" evidence="8">
    <location>
        <begin position="1674"/>
        <end position="1702"/>
    </location>
</feature>